<comment type="caution">
    <text evidence="1">The sequence shown here is derived from an EMBL/GenBank/DDBJ whole genome shotgun (WGS) entry which is preliminary data.</text>
</comment>
<dbReference type="AlphaFoldDB" id="A0A640SK40"/>
<name>A0A640SK40_9ACTN</name>
<protein>
    <submittedName>
        <fullName evidence="1">Uncharacterized protein</fullName>
    </submittedName>
</protein>
<proteinExistence type="predicted"/>
<gene>
    <name evidence="1" type="ORF">Scani_61130</name>
</gene>
<dbReference type="EMBL" id="BLIN01000005">
    <property type="protein sequence ID" value="GFE09845.1"/>
    <property type="molecule type" value="Genomic_DNA"/>
</dbReference>
<organism evidence="1 2">
    <name type="scientific">Streptomyces caniferus</name>
    <dbReference type="NCBI Taxonomy" id="285557"/>
    <lineage>
        <taxon>Bacteria</taxon>
        <taxon>Bacillati</taxon>
        <taxon>Actinomycetota</taxon>
        <taxon>Actinomycetes</taxon>
        <taxon>Kitasatosporales</taxon>
        <taxon>Streptomycetaceae</taxon>
        <taxon>Streptomyces</taxon>
    </lineage>
</organism>
<evidence type="ECO:0000313" key="1">
    <source>
        <dbReference type="EMBL" id="GFE09845.1"/>
    </source>
</evidence>
<sequence length="135" mass="13296">MHGQADAEGPADGGEFAGGAQPAPVVVVAEHDPDGAAGERPAISSTVVTHMFVASGRGVPAATSAIRAVPLVGSSRYSRTSRSSSATSSEVRTLQAPLGSMRSGCPGNSAASARTAAISCAGAKTPPLSLKEVKP</sequence>
<dbReference type="Proteomes" id="UP000435837">
    <property type="component" value="Unassembled WGS sequence"/>
</dbReference>
<evidence type="ECO:0000313" key="2">
    <source>
        <dbReference type="Proteomes" id="UP000435837"/>
    </source>
</evidence>
<reference evidence="1 2" key="1">
    <citation type="submission" date="2019-12" db="EMBL/GenBank/DDBJ databases">
        <title>Whole genome shotgun sequence of Streptomyces caniferus NBRC 15389.</title>
        <authorList>
            <person name="Ichikawa N."/>
            <person name="Kimura A."/>
            <person name="Kitahashi Y."/>
            <person name="Komaki H."/>
            <person name="Tamura T."/>
        </authorList>
    </citation>
    <scope>NUCLEOTIDE SEQUENCE [LARGE SCALE GENOMIC DNA]</scope>
    <source>
        <strain evidence="1 2">NBRC 15389</strain>
    </source>
</reference>
<accession>A0A640SK40</accession>